<organism evidence="1 2">
    <name type="scientific">Avena sativa</name>
    <name type="common">Oat</name>
    <dbReference type="NCBI Taxonomy" id="4498"/>
    <lineage>
        <taxon>Eukaryota</taxon>
        <taxon>Viridiplantae</taxon>
        <taxon>Streptophyta</taxon>
        <taxon>Embryophyta</taxon>
        <taxon>Tracheophyta</taxon>
        <taxon>Spermatophyta</taxon>
        <taxon>Magnoliopsida</taxon>
        <taxon>Liliopsida</taxon>
        <taxon>Poales</taxon>
        <taxon>Poaceae</taxon>
        <taxon>BOP clade</taxon>
        <taxon>Pooideae</taxon>
        <taxon>Poodae</taxon>
        <taxon>Poeae</taxon>
        <taxon>Poeae Chloroplast Group 1 (Aveneae type)</taxon>
        <taxon>Aveninae</taxon>
        <taxon>Avena</taxon>
    </lineage>
</organism>
<keyword evidence="2" id="KW-1185">Reference proteome</keyword>
<protein>
    <submittedName>
        <fullName evidence="1">Uncharacterized protein</fullName>
    </submittedName>
</protein>
<reference evidence="1" key="2">
    <citation type="submission" date="2025-09" db="UniProtKB">
        <authorList>
            <consortium name="EnsemblPlants"/>
        </authorList>
    </citation>
    <scope>IDENTIFICATION</scope>
</reference>
<proteinExistence type="predicted"/>
<sequence length="262" mass="30299">MDFGSIILPSDLECLLSDETAEPHALPLALLEEITNGFSDEQQIGKGESAVVYKGNLENRIVAVKKLSNTYYMFEQEFHQEVECLMMVKHKNIIRFLGYCSDTQGSVEEHNGKLVMSEVWHRLLCFEYHPKGSLYEYITDKSRGLRWRDRYQIIRGICQGLHYLHQKNIVHLDLNPTNILLDHNWVPKITDFGKSRHFVQMQDNDIIKITGMPGYLAPESYSRIGVTYQHSYQLDIYSLGAIIIEILTGEMGYHDVDEVRII</sequence>
<dbReference type="Proteomes" id="UP001732700">
    <property type="component" value="Chromosome 5D"/>
</dbReference>
<dbReference type="EnsemblPlants" id="AVESA.00010b.r2.5DG1005950.1">
    <property type="protein sequence ID" value="AVESA.00010b.r2.5DG1005950.1.CDS"/>
    <property type="gene ID" value="AVESA.00010b.r2.5DG1005950"/>
</dbReference>
<evidence type="ECO:0000313" key="1">
    <source>
        <dbReference type="EnsemblPlants" id="AVESA.00010b.r2.5DG1005950.1.CDS"/>
    </source>
</evidence>
<evidence type="ECO:0000313" key="2">
    <source>
        <dbReference type="Proteomes" id="UP001732700"/>
    </source>
</evidence>
<reference evidence="1" key="1">
    <citation type="submission" date="2021-05" db="EMBL/GenBank/DDBJ databases">
        <authorList>
            <person name="Scholz U."/>
            <person name="Mascher M."/>
            <person name="Fiebig A."/>
        </authorList>
    </citation>
    <scope>NUCLEOTIDE SEQUENCE [LARGE SCALE GENOMIC DNA]</scope>
</reference>
<name>A0ACD5YH43_AVESA</name>
<accession>A0ACD5YH43</accession>